<proteinExistence type="predicted"/>
<evidence type="ECO:0000313" key="1">
    <source>
        <dbReference type="EMBL" id="ELR20394.1"/>
    </source>
</evidence>
<keyword evidence="2" id="KW-1185">Reference proteome</keyword>
<gene>
    <name evidence="1" type="ORF">ACA1_338940</name>
</gene>
<dbReference type="VEuPathDB" id="AmoebaDB:ACA1_338940"/>
<protein>
    <submittedName>
        <fullName evidence="1">Uncharacterized protein</fullName>
    </submittedName>
</protein>
<dbReference type="AlphaFoldDB" id="L8H4D0"/>
<dbReference type="GeneID" id="14921250"/>
<dbReference type="Proteomes" id="UP000011083">
    <property type="component" value="Unassembled WGS sequence"/>
</dbReference>
<reference evidence="1 2" key="1">
    <citation type="journal article" date="2013" name="Genome Biol.">
        <title>Genome of Acanthamoeba castellanii highlights extensive lateral gene transfer and early evolution of tyrosine kinase signaling.</title>
        <authorList>
            <person name="Clarke M."/>
            <person name="Lohan A.J."/>
            <person name="Liu B."/>
            <person name="Lagkouvardos I."/>
            <person name="Roy S."/>
            <person name="Zafar N."/>
            <person name="Bertelli C."/>
            <person name="Schilde C."/>
            <person name="Kianianmomeni A."/>
            <person name="Burglin T.R."/>
            <person name="Frech C."/>
            <person name="Turcotte B."/>
            <person name="Kopec K.O."/>
            <person name="Synnott J.M."/>
            <person name="Choo C."/>
            <person name="Paponov I."/>
            <person name="Finkler A."/>
            <person name="Soon Heng Tan C."/>
            <person name="Hutchins A.P."/>
            <person name="Weinmeier T."/>
            <person name="Rattei T."/>
            <person name="Chu J.S."/>
            <person name="Gimenez G."/>
            <person name="Irimia M."/>
            <person name="Rigden D.J."/>
            <person name="Fitzpatrick D.A."/>
            <person name="Lorenzo-Morales J."/>
            <person name="Bateman A."/>
            <person name="Chiu C.H."/>
            <person name="Tang P."/>
            <person name="Hegemann P."/>
            <person name="Fromm H."/>
            <person name="Raoult D."/>
            <person name="Greub G."/>
            <person name="Miranda-Saavedra D."/>
            <person name="Chen N."/>
            <person name="Nash P."/>
            <person name="Ginger M.L."/>
            <person name="Horn M."/>
            <person name="Schaap P."/>
            <person name="Caler L."/>
            <person name="Loftus B."/>
        </authorList>
    </citation>
    <scope>NUCLEOTIDE SEQUENCE [LARGE SCALE GENOMIC DNA]</scope>
    <source>
        <strain evidence="1 2">Neff</strain>
    </source>
</reference>
<name>L8H4D0_ACACF</name>
<dbReference type="KEGG" id="acan:ACA1_338940"/>
<dbReference type="EMBL" id="KB007919">
    <property type="protein sequence ID" value="ELR20394.1"/>
    <property type="molecule type" value="Genomic_DNA"/>
</dbReference>
<accession>L8H4D0</accession>
<evidence type="ECO:0000313" key="2">
    <source>
        <dbReference type="Proteomes" id="UP000011083"/>
    </source>
</evidence>
<sequence>MHAEALTQMLRAISMAIVDDTDIKRGGDDEQLSGMATAWTLLRLPRWKRKRSDKAKAATTACKQTSVDARCPKTVLNLVLSMIKQQRQIVAEAVSGLSSSALSIRYSCIC</sequence>
<dbReference type="RefSeq" id="XP_004342809.1">
    <property type="nucleotide sequence ID" value="XM_004342760.1"/>
</dbReference>
<organism evidence="1 2">
    <name type="scientific">Acanthamoeba castellanii (strain ATCC 30010 / Neff)</name>
    <dbReference type="NCBI Taxonomy" id="1257118"/>
    <lineage>
        <taxon>Eukaryota</taxon>
        <taxon>Amoebozoa</taxon>
        <taxon>Discosea</taxon>
        <taxon>Longamoebia</taxon>
        <taxon>Centramoebida</taxon>
        <taxon>Acanthamoebidae</taxon>
        <taxon>Acanthamoeba</taxon>
    </lineage>
</organism>